<dbReference type="InterPro" id="IPR050194">
    <property type="entry name" value="Glycosyltransferase_grp1"/>
</dbReference>
<dbReference type="Gene3D" id="3.40.50.2000">
    <property type="entry name" value="Glycogen Phosphorylase B"/>
    <property type="match status" value="2"/>
</dbReference>
<evidence type="ECO:0000313" key="2">
    <source>
        <dbReference type="EMBL" id="UUC47052.1"/>
    </source>
</evidence>
<reference evidence="2" key="1">
    <citation type="submission" date="2022-07" db="EMBL/GenBank/DDBJ databases">
        <title>Isolation, identification, and degradation of a PFOSA degrading strain from sewage treatment plant.</title>
        <authorList>
            <person name="Zhang L."/>
            <person name="Huo Y."/>
        </authorList>
    </citation>
    <scope>NUCLEOTIDE SEQUENCE</scope>
    <source>
        <strain evidence="2">C1</strain>
    </source>
</reference>
<dbReference type="SUPFAM" id="SSF53756">
    <property type="entry name" value="UDP-Glycosyltransferase/glycogen phosphorylase"/>
    <property type="match status" value="1"/>
</dbReference>
<feature type="domain" description="Glycosyl transferase family 1" evidence="1">
    <location>
        <begin position="161"/>
        <end position="316"/>
    </location>
</feature>
<dbReference type="CDD" id="cd03801">
    <property type="entry name" value="GT4_PimA-like"/>
    <property type="match status" value="1"/>
</dbReference>
<proteinExistence type="predicted"/>
<name>A0ABY5IW45_9FLAO</name>
<evidence type="ECO:0000259" key="1">
    <source>
        <dbReference type="Pfam" id="PF00534"/>
    </source>
</evidence>
<dbReference type="PANTHER" id="PTHR45947:SF3">
    <property type="entry name" value="SULFOQUINOVOSYL TRANSFERASE SQD2"/>
    <property type="match status" value="1"/>
</dbReference>
<keyword evidence="3" id="KW-1185">Reference proteome</keyword>
<dbReference type="Pfam" id="PF00534">
    <property type="entry name" value="Glycos_transf_1"/>
    <property type="match status" value="1"/>
</dbReference>
<dbReference type="InterPro" id="IPR001296">
    <property type="entry name" value="Glyco_trans_1"/>
</dbReference>
<evidence type="ECO:0000313" key="3">
    <source>
        <dbReference type="Proteomes" id="UP001059844"/>
    </source>
</evidence>
<protein>
    <submittedName>
        <fullName evidence="2">Glycosyltransferase family 4 protein</fullName>
    </submittedName>
</protein>
<dbReference type="PANTHER" id="PTHR45947">
    <property type="entry name" value="SULFOQUINOVOSYL TRANSFERASE SQD2"/>
    <property type="match status" value="1"/>
</dbReference>
<organism evidence="2 3">
    <name type="scientific">Flavobacterium cerinum</name>
    <dbReference type="NCBI Taxonomy" id="2502784"/>
    <lineage>
        <taxon>Bacteria</taxon>
        <taxon>Pseudomonadati</taxon>
        <taxon>Bacteroidota</taxon>
        <taxon>Flavobacteriia</taxon>
        <taxon>Flavobacteriales</taxon>
        <taxon>Flavobacteriaceae</taxon>
        <taxon>Flavobacterium</taxon>
    </lineage>
</organism>
<sequence length="338" mass="38655">MKKKIVYIGNKLAVHGHNPTTIDTLSELFIQEGYPIIAASSKRNKVFRILDMMQTVIKHSRTADFVVIDTYSTANFWYSLIISQLCRVLKIRYIPFLHGGDLPKRLKRNPHLCRMIFENSYKNVVPSAYLMDQFQKNNIPNLMQIPNFLELDQYSFKERKTIKPRLLWVRAFAALYNPKMAVDVAESLKNRYPDVELCMIGPDKDGSWDEVKKYAALKKVDVRFTGKLTKGEWTALASDYDVFISTSHFDNMPVSVMEAMALGLAVVTTNVGGIPFLLENDVDACLVADNDVAGMVNAIKIVIESPEKAQKQIIAAHLKVQKMDWKEIKKQWEVLFED</sequence>
<dbReference type="RefSeq" id="WP_256552687.1">
    <property type="nucleotide sequence ID" value="NZ_CP101751.1"/>
</dbReference>
<dbReference type="EMBL" id="CP101751">
    <property type="protein sequence ID" value="UUC47052.1"/>
    <property type="molecule type" value="Genomic_DNA"/>
</dbReference>
<gene>
    <name evidence="2" type="ORF">NOX80_07580</name>
</gene>
<accession>A0ABY5IW45</accession>
<dbReference type="Proteomes" id="UP001059844">
    <property type="component" value="Chromosome"/>
</dbReference>